<dbReference type="AlphaFoldDB" id="A0A5M4FFR3"/>
<proteinExistence type="inferred from homology"/>
<dbReference type="Proteomes" id="UP000380867">
    <property type="component" value="Unassembled WGS sequence"/>
</dbReference>
<dbReference type="Gene3D" id="3.40.50.450">
    <property type="match status" value="1"/>
</dbReference>
<accession>A0A5M4FFR3</accession>
<feature type="domain" description="Smf/DprA SLOG" evidence="2">
    <location>
        <begin position="77"/>
        <end position="296"/>
    </location>
</feature>
<gene>
    <name evidence="3" type="ORF">ESP70_012075</name>
</gene>
<dbReference type="SUPFAM" id="SSF102405">
    <property type="entry name" value="MCP/YpsA-like"/>
    <property type="match status" value="1"/>
</dbReference>
<keyword evidence="4" id="KW-1185">Reference proteome</keyword>
<protein>
    <submittedName>
        <fullName evidence="3">DNA-processing protein DprA</fullName>
    </submittedName>
</protein>
<evidence type="ECO:0000313" key="3">
    <source>
        <dbReference type="EMBL" id="KAA1398059.1"/>
    </source>
</evidence>
<name>A0A5M4FFR3_9ACTN</name>
<sequence length="379" mass="40168">MTRQDRLGLSLVVEPGDVRLRNLLLTFEPAEILAAILGRHRLVDTRIPEAWIERGRDLDRTAEVAAARAKAAGLRWVTPGDKEWPTALSDLDHVEPVQGVTGAPVGLWLRGVGHLGEMCEQSVAIVGARECTTYGAECASDLAADCADAGWTVISGAAYGIDGCAHRGAFLMNALTAGVLACGADLDYPKSHAALIARIAEGGVVVSEQAPGEKPLKNRFLSRNRLIAAMTQGTVVIEARERSGSLNTLNWADQLGRTTMALPGPVTSGQSAGVHAAIRAGKAVVVTTGREIVAEMSGLGASTEEQPSLPLTEFDRLPPAARSTLDGLEWSTPRAVAEIAASVRLSTREVRAALDLLERRDLVIRAGAEWMLARRADVG</sequence>
<comment type="similarity">
    <text evidence="1">Belongs to the DprA/Smf family.</text>
</comment>
<dbReference type="PANTHER" id="PTHR43022:SF1">
    <property type="entry name" value="PROTEIN SMF"/>
    <property type="match status" value="1"/>
</dbReference>
<dbReference type="InterPro" id="IPR003488">
    <property type="entry name" value="DprA"/>
</dbReference>
<organism evidence="3 4">
    <name type="scientific">Aeromicrobium ginsengisoli</name>
    <dbReference type="NCBI Taxonomy" id="363867"/>
    <lineage>
        <taxon>Bacteria</taxon>
        <taxon>Bacillati</taxon>
        <taxon>Actinomycetota</taxon>
        <taxon>Actinomycetes</taxon>
        <taxon>Propionibacteriales</taxon>
        <taxon>Nocardioidaceae</taxon>
        <taxon>Aeromicrobium</taxon>
    </lineage>
</organism>
<dbReference type="GO" id="GO:0009294">
    <property type="term" value="P:DNA-mediated transformation"/>
    <property type="evidence" value="ECO:0007669"/>
    <property type="project" value="InterPro"/>
</dbReference>
<evidence type="ECO:0000256" key="1">
    <source>
        <dbReference type="ARBA" id="ARBA00006525"/>
    </source>
</evidence>
<comment type="caution">
    <text evidence="3">The sequence shown here is derived from an EMBL/GenBank/DDBJ whole genome shotgun (WGS) entry which is preliminary data.</text>
</comment>
<evidence type="ECO:0000259" key="2">
    <source>
        <dbReference type="Pfam" id="PF02481"/>
    </source>
</evidence>
<dbReference type="RefSeq" id="WP_149689491.1">
    <property type="nucleotide sequence ID" value="NZ_SDPQ02000002.1"/>
</dbReference>
<dbReference type="PANTHER" id="PTHR43022">
    <property type="entry name" value="PROTEIN SMF"/>
    <property type="match status" value="1"/>
</dbReference>
<dbReference type="InterPro" id="IPR057666">
    <property type="entry name" value="DrpA_SLOG"/>
</dbReference>
<dbReference type="OrthoDB" id="9785707at2"/>
<reference evidence="3" key="1">
    <citation type="submission" date="2019-09" db="EMBL/GenBank/DDBJ databases">
        <authorList>
            <person name="Li J."/>
        </authorList>
    </citation>
    <scope>NUCLEOTIDE SEQUENCE [LARGE SCALE GENOMIC DNA]</scope>
    <source>
        <strain evidence="3">JCM 14732</strain>
    </source>
</reference>
<dbReference type="EMBL" id="SDPQ02000002">
    <property type="protein sequence ID" value="KAA1398059.1"/>
    <property type="molecule type" value="Genomic_DNA"/>
</dbReference>
<dbReference type="Pfam" id="PF02481">
    <property type="entry name" value="DNA_processg_A"/>
    <property type="match status" value="1"/>
</dbReference>
<evidence type="ECO:0000313" key="4">
    <source>
        <dbReference type="Proteomes" id="UP000380867"/>
    </source>
</evidence>